<sequence length="322" mass="35412">MLLPTPATERLGQEAAIRRLEICRLRLRSHSRRGSDAQRSWAPNVRAGRRDGCDIDVGDPLGVAERLLLYVGSISPEAGHESRHGLGVPALSESGQRRRRWKRAGAAGLADGVAGTVGHRGSDGFRNVAYRACHPLPGGRTPRCLKKREHENKNGKWGRRRRLRGRVTGGGAPRHRRGGRESVREVCRQIRAAIVLLLGDVAEHDGDAVREHGLVLLAIQEAQRLVEEQVDVLEDVGVDLRAEKHLRATSHGGAPRVVRPQCERPACVHAGLHRLEQRVLPQFTQAGVAAMDGHHPNEGPEGGRHVHGGRFFVFDHSSFFLL</sequence>
<protein>
    <submittedName>
        <fullName evidence="2">Uncharacterized protein</fullName>
    </submittedName>
</protein>
<reference evidence="2 3" key="1">
    <citation type="submission" date="2017-08" db="EMBL/GenBank/DDBJ databases">
        <title>Acidophilic green algal genome provides insights into adaptation to an acidic environment.</title>
        <authorList>
            <person name="Hirooka S."/>
            <person name="Hirose Y."/>
            <person name="Kanesaki Y."/>
            <person name="Higuchi S."/>
            <person name="Fujiwara T."/>
            <person name="Onuma R."/>
            <person name="Era A."/>
            <person name="Ohbayashi R."/>
            <person name="Uzuka A."/>
            <person name="Nozaki H."/>
            <person name="Yoshikawa H."/>
            <person name="Miyagishima S.Y."/>
        </authorList>
    </citation>
    <scope>NUCLEOTIDE SEQUENCE [LARGE SCALE GENOMIC DNA]</scope>
    <source>
        <strain evidence="2 3">NIES-2499</strain>
    </source>
</reference>
<dbReference type="EMBL" id="BEGY01000127">
    <property type="protein sequence ID" value="GAX84536.1"/>
    <property type="molecule type" value="Genomic_DNA"/>
</dbReference>
<evidence type="ECO:0000313" key="2">
    <source>
        <dbReference type="EMBL" id="GAX84536.1"/>
    </source>
</evidence>
<name>A0A250XNF0_9CHLO</name>
<feature type="region of interest" description="Disordered" evidence="1">
    <location>
        <begin position="78"/>
        <end position="98"/>
    </location>
</feature>
<gene>
    <name evidence="2" type="ORF">CEUSTIGMA_g11957.t1</name>
</gene>
<comment type="caution">
    <text evidence="2">The sequence shown here is derived from an EMBL/GenBank/DDBJ whole genome shotgun (WGS) entry which is preliminary data.</text>
</comment>
<keyword evidence="3" id="KW-1185">Reference proteome</keyword>
<dbReference type="AlphaFoldDB" id="A0A250XNF0"/>
<organism evidence="2 3">
    <name type="scientific">Chlamydomonas eustigma</name>
    <dbReference type="NCBI Taxonomy" id="1157962"/>
    <lineage>
        <taxon>Eukaryota</taxon>
        <taxon>Viridiplantae</taxon>
        <taxon>Chlorophyta</taxon>
        <taxon>core chlorophytes</taxon>
        <taxon>Chlorophyceae</taxon>
        <taxon>CS clade</taxon>
        <taxon>Chlamydomonadales</taxon>
        <taxon>Chlamydomonadaceae</taxon>
        <taxon>Chlamydomonas</taxon>
    </lineage>
</organism>
<proteinExistence type="predicted"/>
<dbReference type="Proteomes" id="UP000232323">
    <property type="component" value="Unassembled WGS sequence"/>
</dbReference>
<accession>A0A250XNF0</accession>
<evidence type="ECO:0000313" key="3">
    <source>
        <dbReference type="Proteomes" id="UP000232323"/>
    </source>
</evidence>
<evidence type="ECO:0000256" key="1">
    <source>
        <dbReference type="SAM" id="MobiDB-lite"/>
    </source>
</evidence>